<dbReference type="PANTHER" id="PTHR12526">
    <property type="entry name" value="GLYCOSYLTRANSFERASE"/>
    <property type="match status" value="1"/>
</dbReference>
<dbReference type="InterPro" id="IPR001296">
    <property type="entry name" value="Glyco_trans_1"/>
</dbReference>
<keyword evidence="2" id="KW-0808">Transferase</keyword>
<dbReference type="SUPFAM" id="SSF53756">
    <property type="entry name" value="UDP-Glycosyltransferase/glycogen phosphorylase"/>
    <property type="match status" value="1"/>
</dbReference>
<dbReference type="Pfam" id="PF00534">
    <property type="entry name" value="Glycos_transf_1"/>
    <property type="match status" value="1"/>
</dbReference>
<protein>
    <submittedName>
        <fullName evidence="2">D-inositol-3-phosphate glycosyltransferase</fullName>
        <ecNumber evidence="2">2.4.1.250</ecNumber>
    </submittedName>
</protein>
<name>A0A1J5QN40_9ZZZZ</name>
<evidence type="ECO:0000313" key="2">
    <source>
        <dbReference type="EMBL" id="OIQ81311.1"/>
    </source>
</evidence>
<gene>
    <name evidence="2" type="primary">mshA_23</name>
    <name evidence="2" type="ORF">GALL_369270</name>
</gene>
<organism evidence="2">
    <name type="scientific">mine drainage metagenome</name>
    <dbReference type="NCBI Taxonomy" id="410659"/>
    <lineage>
        <taxon>unclassified sequences</taxon>
        <taxon>metagenomes</taxon>
        <taxon>ecological metagenomes</taxon>
    </lineage>
</organism>
<proteinExistence type="predicted"/>
<accession>A0A1J5QN40</accession>
<reference evidence="2" key="1">
    <citation type="submission" date="2016-10" db="EMBL/GenBank/DDBJ databases">
        <title>Sequence of Gallionella enrichment culture.</title>
        <authorList>
            <person name="Poehlein A."/>
            <person name="Muehling M."/>
            <person name="Daniel R."/>
        </authorList>
    </citation>
    <scope>NUCLEOTIDE SEQUENCE</scope>
</reference>
<dbReference type="EMBL" id="MLJW01000941">
    <property type="protein sequence ID" value="OIQ81311.1"/>
    <property type="molecule type" value="Genomic_DNA"/>
</dbReference>
<comment type="caution">
    <text evidence="2">The sequence shown here is derived from an EMBL/GenBank/DDBJ whole genome shotgun (WGS) entry which is preliminary data.</text>
</comment>
<keyword evidence="2" id="KW-0328">Glycosyltransferase</keyword>
<evidence type="ECO:0000259" key="1">
    <source>
        <dbReference type="Pfam" id="PF00534"/>
    </source>
</evidence>
<dbReference type="EC" id="2.4.1.250" evidence="2"/>
<feature type="domain" description="Glycosyl transferase family 1" evidence="1">
    <location>
        <begin position="2"/>
        <end position="65"/>
    </location>
</feature>
<dbReference type="GO" id="GO:0102710">
    <property type="term" value="F:D-inositol-3-phosphate glycosyltransferase activity"/>
    <property type="evidence" value="ECO:0007669"/>
    <property type="project" value="UniProtKB-EC"/>
</dbReference>
<sequence>MPVALIEAQLAGIPVVATDVGAVAEVVDDEETGFVTSTDLESIRSHLAELIQNETLRNKMGQAAKVRANVLFTPEKMILDHIQLYERLVKEPKRR</sequence>
<dbReference type="AlphaFoldDB" id="A0A1J5QN40"/>
<dbReference type="Gene3D" id="3.40.50.2000">
    <property type="entry name" value="Glycogen Phosphorylase B"/>
    <property type="match status" value="2"/>
</dbReference>